<dbReference type="AlphaFoldDB" id="A0A382I361"/>
<name>A0A382I361_9ZZZZ</name>
<protein>
    <submittedName>
        <fullName evidence="1">Uncharacterized protein</fullName>
    </submittedName>
</protein>
<feature type="non-terminal residue" evidence="1">
    <location>
        <position position="328"/>
    </location>
</feature>
<reference evidence="1" key="1">
    <citation type="submission" date="2018-05" db="EMBL/GenBank/DDBJ databases">
        <authorList>
            <person name="Lanie J.A."/>
            <person name="Ng W.-L."/>
            <person name="Kazmierczak K.M."/>
            <person name="Andrzejewski T.M."/>
            <person name="Davidsen T.M."/>
            <person name="Wayne K.J."/>
            <person name="Tettelin H."/>
            <person name="Glass J.I."/>
            <person name="Rusch D."/>
            <person name="Podicherti R."/>
            <person name="Tsui H.-C.T."/>
            <person name="Winkler M.E."/>
        </authorList>
    </citation>
    <scope>NUCLEOTIDE SEQUENCE</scope>
</reference>
<gene>
    <name evidence="1" type="ORF">METZ01_LOCUS246583</name>
</gene>
<sequence length="328" mass="34248">MAKTVDTYSTIENFRTRYNELALDVGEKSGLRTEKTGTIVDAVNSIEDKAFFFQEYIYTPTSATTVFTGVDAFEQTLAFRKDRIQVFHIDASAGTSKHLLEGDDYSVGGLSASTNLYATITLTTAAQNNDRVVIYSYTGSYLGAAAGGSSQGHWDESGAKTIHNTNDTGVILNGDALNDRRDTLESGYRIQLAGKTYAEDDITLAAGKTLSAPTLTNGTVSITTGVGTGFTALTSNQFNGALVGNVTGNVSGSSGTTSSISGHSIHGLSDVVISSASSGQVLSHDGTNWVNQAAAQTYTNEMAQDAVGSIMTGGTGISVAYNDAANTI</sequence>
<evidence type="ECO:0000313" key="1">
    <source>
        <dbReference type="EMBL" id="SVB93729.1"/>
    </source>
</evidence>
<accession>A0A382I361</accession>
<organism evidence="1">
    <name type="scientific">marine metagenome</name>
    <dbReference type="NCBI Taxonomy" id="408172"/>
    <lineage>
        <taxon>unclassified sequences</taxon>
        <taxon>metagenomes</taxon>
        <taxon>ecological metagenomes</taxon>
    </lineage>
</organism>
<dbReference type="EMBL" id="UINC01064759">
    <property type="protein sequence ID" value="SVB93729.1"/>
    <property type="molecule type" value="Genomic_DNA"/>
</dbReference>
<proteinExistence type="predicted"/>